<dbReference type="STRING" id="70996.SE18_00180"/>
<comment type="similarity">
    <text evidence="1">Belongs to the FAH family.</text>
</comment>
<dbReference type="SUPFAM" id="SSF56529">
    <property type="entry name" value="FAH"/>
    <property type="match status" value="1"/>
</dbReference>
<evidence type="ECO:0000313" key="4">
    <source>
        <dbReference type="EMBL" id="KPL92009.1"/>
    </source>
</evidence>
<evidence type="ECO:0000313" key="5">
    <source>
        <dbReference type="Proteomes" id="UP000050277"/>
    </source>
</evidence>
<proteinExistence type="inferred from homology"/>
<dbReference type="EMBL" id="LGKP01000002">
    <property type="protein sequence ID" value="KPL92009.1"/>
    <property type="molecule type" value="Genomic_DNA"/>
</dbReference>
<gene>
    <name evidence="4" type="ORF">SE18_00180</name>
</gene>
<dbReference type="PANTHER" id="PTHR42796">
    <property type="entry name" value="FUMARYLACETOACETATE HYDROLASE DOMAIN-CONTAINING PROTEIN 2A-RELATED"/>
    <property type="match status" value="1"/>
</dbReference>
<keyword evidence="4" id="KW-0413">Isomerase</keyword>
<keyword evidence="2" id="KW-0479">Metal-binding</keyword>
<feature type="domain" description="Fumarylacetoacetase-like C-terminal" evidence="3">
    <location>
        <begin position="76"/>
        <end position="287"/>
    </location>
</feature>
<sequence length="289" mass="31443">MRFVTLKTAVGPRPGIVLGDRVMLLDGYQSLQALIEAGDAGLEIVKAALPEYQSRAGIQLNLDQLLAPLPRPLKNVFCVGLNYAAHARESLQAKGLEVKMPEHPVFFTKPPTAINSPTGEIVIDPAVSERIDWEVELGVIIGKAGKNISREQAMEHVWGYTVINDISARDLQTRHQQFFKGKALDGSCPMGPWIITKSELTDPHNLVVRLRVNGEIKQESNTNDLIFDIPTLISVLSQGMTLEPGDIIATGTPAGVGFARTPQEFLRPGDLLETEVEGIGMLRNPVVAG</sequence>
<protein>
    <submittedName>
        <fullName evidence="4">5-carboxymethyl-2-hydroxymuconate isomerase</fullName>
    </submittedName>
</protein>
<evidence type="ECO:0000256" key="2">
    <source>
        <dbReference type="ARBA" id="ARBA00022723"/>
    </source>
</evidence>
<dbReference type="GO" id="GO:0016853">
    <property type="term" value="F:isomerase activity"/>
    <property type="evidence" value="ECO:0007669"/>
    <property type="project" value="UniProtKB-KW"/>
</dbReference>
<dbReference type="Proteomes" id="UP000050277">
    <property type="component" value="Unassembled WGS sequence"/>
</dbReference>
<comment type="caution">
    <text evidence="4">The sequence shown here is derived from an EMBL/GenBank/DDBJ whole genome shotgun (WGS) entry which is preliminary data.</text>
</comment>
<dbReference type="RefSeq" id="WP_054532394.1">
    <property type="nucleotide sequence ID" value="NZ_LGKP01000002.1"/>
</dbReference>
<dbReference type="AlphaFoldDB" id="A0A0P6Y6I9"/>
<dbReference type="OrthoDB" id="9805307at2"/>
<keyword evidence="5" id="KW-1185">Reference proteome</keyword>
<dbReference type="InterPro" id="IPR036663">
    <property type="entry name" value="Fumarylacetoacetase_C_sf"/>
</dbReference>
<organism evidence="4 5">
    <name type="scientific">Herpetosiphon geysericola</name>
    <dbReference type="NCBI Taxonomy" id="70996"/>
    <lineage>
        <taxon>Bacteria</taxon>
        <taxon>Bacillati</taxon>
        <taxon>Chloroflexota</taxon>
        <taxon>Chloroflexia</taxon>
        <taxon>Herpetosiphonales</taxon>
        <taxon>Herpetosiphonaceae</taxon>
        <taxon>Herpetosiphon</taxon>
    </lineage>
</organism>
<dbReference type="GO" id="GO:0019752">
    <property type="term" value="P:carboxylic acid metabolic process"/>
    <property type="evidence" value="ECO:0007669"/>
    <property type="project" value="UniProtKB-ARBA"/>
</dbReference>
<dbReference type="InterPro" id="IPR011234">
    <property type="entry name" value="Fumarylacetoacetase-like_C"/>
</dbReference>
<dbReference type="Pfam" id="PF01557">
    <property type="entry name" value="FAA_hydrolase"/>
    <property type="match status" value="1"/>
</dbReference>
<dbReference type="GO" id="GO:0046872">
    <property type="term" value="F:metal ion binding"/>
    <property type="evidence" value="ECO:0007669"/>
    <property type="project" value="UniProtKB-KW"/>
</dbReference>
<accession>A0A0P6Y6I9</accession>
<dbReference type="FunFam" id="3.90.850.10:FF:000002">
    <property type="entry name" value="2-hydroxyhepta-2,4-diene-1,7-dioate isomerase"/>
    <property type="match status" value="1"/>
</dbReference>
<dbReference type="Gene3D" id="3.90.850.10">
    <property type="entry name" value="Fumarylacetoacetase-like, C-terminal domain"/>
    <property type="match status" value="1"/>
</dbReference>
<name>A0A0P6Y6I9_9CHLR</name>
<dbReference type="PANTHER" id="PTHR42796:SF4">
    <property type="entry name" value="FUMARYLACETOACETATE HYDROLASE DOMAIN-CONTAINING PROTEIN 2A"/>
    <property type="match status" value="1"/>
</dbReference>
<dbReference type="PATRIC" id="fig|70996.4.peg.2572"/>
<evidence type="ECO:0000259" key="3">
    <source>
        <dbReference type="Pfam" id="PF01557"/>
    </source>
</evidence>
<reference evidence="4 5" key="1">
    <citation type="submission" date="2015-07" db="EMBL/GenBank/DDBJ databases">
        <title>Whole genome sequence of Herpetosiphon geysericola DSM 7119.</title>
        <authorList>
            <person name="Hemp J."/>
            <person name="Ward L.M."/>
            <person name="Pace L.A."/>
            <person name="Fischer W.W."/>
        </authorList>
    </citation>
    <scope>NUCLEOTIDE SEQUENCE [LARGE SCALE GENOMIC DNA]</scope>
    <source>
        <strain evidence="4 5">DSM 7119</strain>
    </source>
</reference>
<dbReference type="InterPro" id="IPR051121">
    <property type="entry name" value="FAH"/>
</dbReference>
<evidence type="ECO:0000256" key="1">
    <source>
        <dbReference type="ARBA" id="ARBA00010211"/>
    </source>
</evidence>